<feature type="region of interest" description="Disordered" evidence="5">
    <location>
        <begin position="292"/>
        <end position="313"/>
    </location>
</feature>
<dbReference type="GO" id="GO:0003677">
    <property type="term" value="F:DNA binding"/>
    <property type="evidence" value="ECO:0007669"/>
    <property type="project" value="UniProtKB-KW"/>
</dbReference>
<dbReference type="Gene3D" id="1.10.10.10">
    <property type="entry name" value="Winged helix-like DNA-binding domain superfamily/Winged helix DNA-binding domain"/>
    <property type="match status" value="1"/>
</dbReference>
<evidence type="ECO:0000313" key="7">
    <source>
        <dbReference type="EMBL" id="THD85621.1"/>
    </source>
</evidence>
<dbReference type="InterPro" id="IPR036390">
    <property type="entry name" value="WH_DNA-bd_sf"/>
</dbReference>
<dbReference type="Pfam" id="PF03466">
    <property type="entry name" value="LysR_substrate"/>
    <property type="match status" value="1"/>
</dbReference>
<evidence type="ECO:0000313" key="8">
    <source>
        <dbReference type="Proteomes" id="UP000309450"/>
    </source>
</evidence>
<dbReference type="SUPFAM" id="SSF53850">
    <property type="entry name" value="Periplasmic binding protein-like II"/>
    <property type="match status" value="1"/>
</dbReference>
<dbReference type="PANTHER" id="PTHR30419">
    <property type="entry name" value="HTH-TYPE TRANSCRIPTIONAL REGULATOR YBHD"/>
    <property type="match status" value="1"/>
</dbReference>
<dbReference type="InterPro" id="IPR036388">
    <property type="entry name" value="WH-like_DNA-bd_sf"/>
</dbReference>
<dbReference type="Gene3D" id="3.40.190.290">
    <property type="match status" value="1"/>
</dbReference>
<sequence length="313" mass="34326">MIGKLEMLIALAKEQHFGKAAESLGITQPSLSTGIRQLEEQLGVKLVQRGSRFRGLTPEGLRALDWARRIVGDARRLREEMRFSGTGLAGQLRLAVVPTALTWASRLAASFSESHPKVSFTILSRTSAEVLEMLENLDVDAGITYLDNEPLGRVSTCFLYRETYTLVCRKDHPLADNTSIEWADLKDQRLCLLTPDMQNRRIINRCFMEAGIAPTASIESNSTVVLVANVSHGDWVTILPNDMAEFLTTGKDLRIVPIRQSGAVPSVGLIAAHQEPHTPVLQALMDTARTLVSPPRRTSAKVDGAGRQGYSGP</sequence>
<feature type="domain" description="HTH lysR-type" evidence="6">
    <location>
        <begin position="1"/>
        <end position="57"/>
    </location>
</feature>
<dbReference type="InterPro" id="IPR005119">
    <property type="entry name" value="LysR_subst-bd"/>
</dbReference>
<dbReference type="EMBL" id="SSND01000001">
    <property type="protein sequence ID" value="THD85621.1"/>
    <property type="molecule type" value="Genomic_DNA"/>
</dbReference>
<dbReference type="InterPro" id="IPR050950">
    <property type="entry name" value="HTH-type_LysR_regulators"/>
</dbReference>
<evidence type="ECO:0000256" key="5">
    <source>
        <dbReference type="SAM" id="MobiDB-lite"/>
    </source>
</evidence>
<dbReference type="Pfam" id="PF00126">
    <property type="entry name" value="HTH_1"/>
    <property type="match status" value="1"/>
</dbReference>
<keyword evidence="4" id="KW-0804">Transcription</keyword>
<dbReference type="RefSeq" id="WP_136393992.1">
    <property type="nucleotide sequence ID" value="NZ_SSND01000001.1"/>
</dbReference>
<accession>A0A4S3MVL4</accession>
<keyword evidence="2" id="KW-0805">Transcription regulation</keyword>
<comment type="caution">
    <text evidence="7">The sequence shown here is derived from an EMBL/GenBank/DDBJ whole genome shotgun (WGS) entry which is preliminary data.</text>
</comment>
<comment type="similarity">
    <text evidence="1">Belongs to the LysR transcriptional regulatory family.</text>
</comment>
<proteinExistence type="inferred from homology"/>
<dbReference type="InterPro" id="IPR000847">
    <property type="entry name" value="LysR_HTH_N"/>
</dbReference>
<dbReference type="PANTHER" id="PTHR30419:SF31">
    <property type="entry name" value="BLR3139 PROTEIN"/>
    <property type="match status" value="1"/>
</dbReference>
<dbReference type="CDD" id="cd05466">
    <property type="entry name" value="PBP2_LTTR_substrate"/>
    <property type="match status" value="1"/>
</dbReference>
<evidence type="ECO:0000256" key="1">
    <source>
        <dbReference type="ARBA" id="ARBA00009437"/>
    </source>
</evidence>
<evidence type="ECO:0000256" key="4">
    <source>
        <dbReference type="ARBA" id="ARBA00023163"/>
    </source>
</evidence>
<dbReference type="Proteomes" id="UP000309450">
    <property type="component" value="Unassembled WGS sequence"/>
</dbReference>
<name>A0A4S3MVL4_9RHOB</name>
<dbReference type="PROSITE" id="PS50931">
    <property type="entry name" value="HTH_LYSR"/>
    <property type="match status" value="1"/>
</dbReference>
<organism evidence="7 8">
    <name type="scientific">Aliigemmobacter aestuarii</name>
    <dbReference type="NCBI Taxonomy" id="1445661"/>
    <lineage>
        <taxon>Bacteria</taxon>
        <taxon>Pseudomonadati</taxon>
        <taxon>Pseudomonadota</taxon>
        <taxon>Alphaproteobacteria</taxon>
        <taxon>Rhodobacterales</taxon>
        <taxon>Paracoccaceae</taxon>
        <taxon>Aliigemmobacter</taxon>
    </lineage>
</organism>
<dbReference type="OrthoDB" id="9815174at2"/>
<dbReference type="GO" id="GO:0005829">
    <property type="term" value="C:cytosol"/>
    <property type="evidence" value="ECO:0007669"/>
    <property type="project" value="TreeGrafter"/>
</dbReference>
<keyword evidence="8" id="KW-1185">Reference proteome</keyword>
<dbReference type="SUPFAM" id="SSF46785">
    <property type="entry name" value="Winged helix' DNA-binding domain"/>
    <property type="match status" value="1"/>
</dbReference>
<reference evidence="7 8" key="1">
    <citation type="submission" date="2019-04" db="EMBL/GenBank/DDBJ databases">
        <title>Draft genome sequence of Gemmobacter aestuarii sp. nov.</title>
        <authorList>
            <person name="Hameed A."/>
            <person name="Lin S.-Y."/>
            <person name="Shahina M."/>
            <person name="Lai W.-A."/>
            <person name="Young C.-C."/>
        </authorList>
    </citation>
    <scope>NUCLEOTIDE SEQUENCE [LARGE SCALE GENOMIC DNA]</scope>
    <source>
        <strain evidence="7 8">CC-PW-75</strain>
    </source>
</reference>
<dbReference type="FunFam" id="1.10.10.10:FF:000001">
    <property type="entry name" value="LysR family transcriptional regulator"/>
    <property type="match status" value="1"/>
</dbReference>
<evidence type="ECO:0000259" key="6">
    <source>
        <dbReference type="PROSITE" id="PS50931"/>
    </source>
</evidence>
<evidence type="ECO:0000256" key="2">
    <source>
        <dbReference type="ARBA" id="ARBA00023015"/>
    </source>
</evidence>
<keyword evidence="3" id="KW-0238">DNA-binding</keyword>
<evidence type="ECO:0000256" key="3">
    <source>
        <dbReference type="ARBA" id="ARBA00023125"/>
    </source>
</evidence>
<dbReference type="GO" id="GO:0003700">
    <property type="term" value="F:DNA-binding transcription factor activity"/>
    <property type="evidence" value="ECO:0007669"/>
    <property type="project" value="InterPro"/>
</dbReference>
<protein>
    <submittedName>
        <fullName evidence="7">LysR family transcriptional regulator</fullName>
    </submittedName>
</protein>
<dbReference type="PRINTS" id="PR00039">
    <property type="entry name" value="HTHLYSR"/>
</dbReference>
<dbReference type="AlphaFoldDB" id="A0A4S3MVL4"/>
<gene>
    <name evidence="7" type="ORF">E7811_08005</name>
</gene>